<evidence type="ECO:0000313" key="3">
    <source>
        <dbReference type="EMBL" id="GAA2076585.1"/>
    </source>
</evidence>
<accession>A0ABP5HH04</accession>
<feature type="chain" id="PRO_5046223419" evidence="2">
    <location>
        <begin position="26"/>
        <end position="198"/>
    </location>
</feature>
<evidence type="ECO:0000313" key="4">
    <source>
        <dbReference type="Proteomes" id="UP001501480"/>
    </source>
</evidence>
<keyword evidence="1" id="KW-0378">Hydrolase</keyword>
<dbReference type="CDD" id="cd05829">
    <property type="entry name" value="Sortase_F"/>
    <property type="match status" value="1"/>
</dbReference>
<sequence length="198" mass="21394">MPEASRIAPLALLAALLVGCGGQGADAPAPTTTPSAQPSVDVPDFAFSRSSSEPARLLIQDIGIDEELIDLGIDESNGELEVPEDPDRVGWFTGGGKPGEEYPVVMAGHVDSRTGPAVFARLLELQPGQEFTVETEDGERHTYRIDEVRDVPQNADFPTEDVYGRTETSQIRLITCTGDYDRSVGRYTENRVVFASLV</sequence>
<comment type="caution">
    <text evidence="3">The sequence shown here is derived from an EMBL/GenBank/DDBJ whole genome shotgun (WGS) entry which is preliminary data.</text>
</comment>
<proteinExistence type="predicted"/>
<dbReference type="PROSITE" id="PS51257">
    <property type="entry name" value="PROKAR_LIPOPROTEIN"/>
    <property type="match status" value="1"/>
</dbReference>
<organism evidence="3 4">
    <name type="scientific">Aeromicrobium halocynthiae</name>
    <dbReference type="NCBI Taxonomy" id="560557"/>
    <lineage>
        <taxon>Bacteria</taxon>
        <taxon>Bacillati</taxon>
        <taxon>Actinomycetota</taxon>
        <taxon>Actinomycetes</taxon>
        <taxon>Propionibacteriales</taxon>
        <taxon>Nocardioidaceae</taxon>
        <taxon>Aeromicrobium</taxon>
    </lineage>
</organism>
<dbReference type="Pfam" id="PF04203">
    <property type="entry name" value="Sortase"/>
    <property type="match status" value="1"/>
</dbReference>
<dbReference type="InterPro" id="IPR042001">
    <property type="entry name" value="Sortase_F"/>
</dbReference>
<gene>
    <name evidence="3" type="ORF">GCM10009821_14870</name>
</gene>
<keyword evidence="2" id="KW-0732">Signal</keyword>
<dbReference type="EMBL" id="BAAAPY010000004">
    <property type="protein sequence ID" value="GAA2076585.1"/>
    <property type="molecule type" value="Genomic_DNA"/>
</dbReference>
<name>A0ABP5HH04_9ACTN</name>
<dbReference type="InterPro" id="IPR005754">
    <property type="entry name" value="Sortase"/>
</dbReference>
<dbReference type="InterPro" id="IPR023365">
    <property type="entry name" value="Sortase_dom-sf"/>
</dbReference>
<dbReference type="SUPFAM" id="SSF63817">
    <property type="entry name" value="Sortase"/>
    <property type="match status" value="1"/>
</dbReference>
<evidence type="ECO:0000256" key="2">
    <source>
        <dbReference type="SAM" id="SignalP"/>
    </source>
</evidence>
<dbReference type="Gene3D" id="2.40.260.10">
    <property type="entry name" value="Sortase"/>
    <property type="match status" value="1"/>
</dbReference>
<feature type="signal peptide" evidence="2">
    <location>
        <begin position="1"/>
        <end position="25"/>
    </location>
</feature>
<dbReference type="Proteomes" id="UP001501480">
    <property type="component" value="Unassembled WGS sequence"/>
</dbReference>
<dbReference type="RefSeq" id="WP_344326496.1">
    <property type="nucleotide sequence ID" value="NZ_BAAAPY010000004.1"/>
</dbReference>
<protein>
    <submittedName>
        <fullName evidence="3">Class F sortase</fullName>
    </submittedName>
</protein>
<evidence type="ECO:0000256" key="1">
    <source>
        <dbReference type="ARBA" id="ARBA00022801"/>
    </source>
</evidence>
<reference evidence="4" key="1">
    <citation type="journal article" date="2019" name="Int. J. Syst. Evol. Microbiol.">
        <title>The Global Catalogue of Microorganisms (GCM) 10K type strain sequencing project: providing services to taxonomists for standard genome sequencing and annotation.</title>
        <authorList>
            <consortium name="The Broad Institute Genomics Platform"/>
            <consortium name="The Broad Institute Genome Sequencing Center for Infectious Disease"/>
            <person name="Wu L."/>
            <person name="Ma J."/>
        </authorList>
    </citation>
    <scope>NUCLEOTIDE SEQUENCE [LARGE SCALE GENOMIC DNA]</scope>
    <source>
        <strain evidence="4">JCM 15749</strain>
    </source>
</reference>
<keyword evidence="4" id="KW-1185">Reference proteome</keyword>